<evidence type="ECO:0000259" key="2">
    <source>
        <dbReference type="SMART" id="SM01131"/>
    </source>
</evidence>
<keyword evidence="4" id="KW-1185">Reference proteome</keyword>
<dbReference type="GO" id="GO:0005737">
    <property type="term" value="C:cytoplasm"/>
    <property type="evidence" value="ECO:0007669"/>
    <property type="project" value="InterPro"/>
</dbReference>
<dbReference type="AlphaFoldDB" id="A0A401RKD6"/>
<feature type="domain" description="DHHA2" evidence="2">
    <location>
        <begin position="121"/>
        <end position="265"/>
    </location>
</feature>
<evidence type="ECO:0000313" key="3">
    <source>
        <dbReference type="EMBL" id="GCC18612.1"/>
    </source>
</evidence>
<reference evidence="3 4" key="1">
    <citation type="journal article" date="2018" name="Nat. Ecol. Evol.">
        <title>Shark genomes provide insights into elasmobranch evolution and the origin of vertebrates.</title>
        <authorList>
            <person name="Hara Y"/>
            <person name="Yamaguchi K"/>
            <person name="Onimaru K"/>
            <person name="Kadota M"/>
            <person name="Koyanagi M"/>
            <person name="Keeley SD"/>
            <person name="Tatsumi K"/>
            <person name="Tanaka K"/>
            <person name="Motone F"/>
            <person name="Kageyama Y"/>
            <person name="Nozu R"/>
            <person name="Adachi N"/>
            <person name="Nishimura O"/>
            <person name="Nakagawa R"/>
            <person name="Tanegashima C"/>
            <person name="Kiyatake I"/>
            <person name="Matsumoto R"/>
            <person name="Murakumo K"/>
            <person name="Nishida K"/>
            <person name="Terakita A"/>
            <person name="Kuratani S"/>
            <person name="Sato K"/>
            <person name="Hyodo S Kuraku.S."/>
        </authorList>
    </citation>
    <scope>NUCLEOTIDE SEQUENCE [LARGE SCALE GENOMIC DNA]</scope>
</reference>
<dbReference type="OrthoDB" id="374045at2759"/>
<gene>
    <name evidence="3" type="ORF">chiPu_0017996</name>
</gene>
<dbReference type="Proteomes" id="UP000287033">
    <property type="component" value="Unassembled WGS sequence"/>
</dbReference>
<dbReference type="Gene3D" id="3.90.1640.10">
    <property type="entry name" value="inorganic pyrophosphatase (n-terminal core)"/>
    <property type="match status" value="1"/>
</dbReference>
<comment type="caution">
    <text evidence="3">The sequence shown here is derived from an EMBL/GenBank/DDBJ whole genome shotgun (WGS) entry which is preliminary data.</text>
</comment>
<dbReference type="PANTHER" id="PTHR12112:SF47">
    <property type="entry name" value="EXOPOLYPHOSPHATASE PRUNE1"/>
    <property type="match status" value="1"/>
</dbReference>
<dbReference type="InterPro" id="IPR038222">
    <property type="entry name" value="DHHA2_dom_sf"/>
</dbReference>
<evidence type="ECO:0000256" key="1">
    <source>
        <dbReference type="ARBA" id="ARBA00010331"/>
    </source>
</evidence>
<dbReference type="EMBL" id="BEZZ01001436">
    <property type="protein sequence ID" value="GCC18612.1"/>
    <property type="molecule type" value="Genomic_DNA"/>
</dbReference>
<sequence>MLVGCPCLLCVDSVLCPRGDSALEEVVKEVVDHRRLERPLAPGLVVTAEPVGSCATLVTERIVRTAPDILDRQLAYVLRCTILLDCINMAPEAGKVTPKDTEYVTALESRFSDLPPRAVVFDTLQRAKFDVSGLTIEQMLRKDLKVLSGEDILLAISAVYLRLEDLLARPGLKEGLEKFCQGGGYGVLVVMTISFIQESQPFRQLAVYSPHCDLRESVSRALEESETPSLQLTPMDSPDSEIAAYHQGNGQASRKKVLPVVRDFLKAREAGRSDTAVICQGWLTGLRAPRGGQEEEEDGEEAVHDEEVCLPPTPMNSLVEGCPLDGGLPKLSQEAILERFDKMAAEAPAVDSSDS</sequence>
<name>A0A401RKD6_CHIPU</name>
<accession>A0A401RKD6</accession>
<dbReference type="InterPro" id="IPR004097">
    <property type="entry name" value="DHHA2"/>
</dbReference>
<dbReference type="PANTHER" id="PTHR12112">
    <property type="entry name" value="BNIP - RELATED"/>
    <property type="match status" value="1"/>
</dbReference>
<proteinExistence type="inferred from homology"/>
<comment type="similarity">
    <text evidence="1">Belongs to the PPase class C family. Prune subfamily.</text>
</comment>
<dbReference type="Pfam" id="PF02833">
    <property type="entry name" value="DHHA2"/>
    <property type="match status" value="1"/>
</dbReference>
<dbReference type="SUPFAM" id="SSF64182">
    <property type="entry name" value="DHH phosphoesterases"/>
    <property type="match status" value="1"/>
</dbReference>
<organism evidence="3 4">
    <name type="scientific">Chiloscyllium punctatum</name>
    <name type="common">Brownbanded bambooshark</name>
    <name type="synonym">Hemiscyllium punctatum</name>
    <dbReference type="NCBI Taxonomy" id="137246"/>
    <lineage>
        <taxon>Eukaryota</taxon>
        <taxon>Metazoa</taxon>
        <taxon>Chordata</taxon>
        <taxon>Craniata</taxon>
        <taxon>Vertebrata</taxon>
        <taxon>Chondrichthyes</taxon>
        <taxon>Elasmobranchii</taxon>
        <taxon>Galeomorphii</taxon>
        <taxon>Galeoidea</taxon>
        <taxon>Orectolobiformes</taxon>
        <taxon>Hemiscylliidae</taxon>
        <taxon>Chiloscyllium</taxon>
    </lineage>
</organism>
<dbReference type="STRING" id="137246.A0A401RKD6"/>
<dbReference type="OMA" id="TMTIFFN"/>
<dbReference type="InterPro" id="IPR038763">
    <property type="entry name" value="DHH_sf"/>
</dbReference>
<evidence type="ECO:0000313" key="4">
    <source>
        <dbReference type="Proteomes" id="UP000287033"/>
    </source>
</evidence>
<protein>
    <recommendedName>
        <fullName evidence="2">DHHA2 domain-containing protein</fullName>
    </recommendedName>
</protein>
<dbReference type="Gene3D" id="3.10.310.20">
    <property type="entry name" value="DHHA2 domain"/>
    <property type="match status" value="1"/>
</dbReference>
<dbReference type="GO" id="GO:0004309">
    <property type="term" value="F:exopolyphosphatase activity"/>
    <property type="evidence" value="ECO:0007669"/>
    <property type="project" value="TreeGrafter"/>
</dbReference>
<dbReference type="SMART" id="SM01131">
    <property type="entry name" value="DHHA2"/>
    <property type="match status" value="1"/>
</dbReference>